<proteinExistence type="predicted"/>
<name>A0A9P4V663_9PLEO</name>
<protein>
    <recommendedName>
        <fullName evidence="2">F-box domain-containing protein</fullName>
    </recommendedName>
</protein>
<dbReference type="EMBL" id="ML996097">
    <property type="protein sequence ID" value="KAF2741402.1"/>
    <property type="molecule type" value="Genomic_DNA"/>
</dbReference>
<dbReference type="SUPFAM" id="SSF81383">
    <property type="entry name" value="F-box domain"/>
    <property type="match status" value="1"/>
</dbReference>
<dbReference type="InterPro" id="IPR001810">
    <property type="entry name" value="F-box_dom"/>
</dbReference>
<dbReference type="InterPro" id="IPR036047">
    <property type="entry name" value="F-box-like_dom_sf"/>
</dbReference>
<organism evidence="3 4">
    <name type="scientific">Polyplosphaeria fusca</name>
    <dbReference type="NCBI Taxonomy" id="682080"/>
    <lineage>
        <taxon>Eukaryota</taxon>
        <taxon>Fungi</taxon>
        <taxon>Dikarya</taxon>
        <taxon>Ascomycota</taxon>
        <taxon>Pezizomycotina</taxon>
        <taxon>Dothideomycetes</taxon>
        <taxon>Pleosporomycetidae</taxon>
        <taxon>Pleosporales</taxon>
        <taxon>Tetraplosphaeriaceae</taxon>
        <taxon>Polyplosphaeria</taxon>
    </lineage>
</organism>
<dbReference type="Pfam" id="PF12937">
    <property type="entry name" value="F-box-like"/>
    <property type="match status" value="1"/>
</dbReference>
<dbReference type="AlphaFoldDB" id="A0A9P4V663"/>
<evidence type="ECO:0000313" key="4">
    <source>
        <dbReference type="Proteomes" id="UP000799444"/>
    </source>
</evidence>
<evidence type="ECO:0000256" key="1">
    <source>
        <dbReference type="SAM" id="MobiDB-lite"/>
    </source>
</evidence>
<evidence type="ECO:0000259" key="2">
    <source>
        <dbReference type="PROSITE" id="PS50181"/>
    </source>
</evidence>
<dbReference type="Proteomes" id="UP000799444">
    <property type="component" value="Unassembled WGS sequence"/>
</dbReference>
<reference evidence="3" key="1">
    <citation type="journal article" date="2020" name="Stud. Mycol.">
        <title>101 Dothideomycetes genomes: a test case for predicting lifestyles and emergence of pathogens.</title>
        <authorList>
            <person name="Haridas S."/>
            <person name="Albert R."/>
            <person name="Binder M."/>
            <person name="Bloem J."/>
            <person name="Labutti K."/>
            <person name="Salamov A."/>
            <person name="Andreopoulos B."/>
            <person name="Baker S."/>
            <person name="Barry K."/>
            <person name="Bills G."/>
            <person name="Bluhm B."/>
            <person name="Cannon C."/>
            <person name="Castanera R."/>
            <person name="Culley D."/>
            <person name="Daum C."/>
            <person name="Ezra D."/>
            <person name="Gonzalez J."/>
            <person name="Henrissat B."/>
            <person name="Kuo A."/>
            <person name="Liang C."/>
            <person name="Lipzen A."/>
            <person name="Lutzoni F."/>
            <person name="Magnuson J."/>
            <person name="Mondo S."/>
            <person name="Nolan M."/>
            <person name="Ohm R."/>
            <person name="Pangilinan J."/>
            <person name="Park H.-J."/>
            <person name="Ramirez L."/>
            <person name="Alfaro M."/>
            <person name="Sun H."/>
            <person name="Tritt A."/>
            <person name="Yoshinaga Y."/>
            <person name="Zwiers L.-H."/>
            <person name="Turgeon B."/>
            <person name="Goodwin S."/>
            <person name="Spatafora J."/>
            <person name="Crous P."/>
            <person name="Grigoriev I."/>
        </authorList>
    </citation>
    <scope>NUCLEOTIDE SEQUENCE</scope>
    <source>
        <strain evidence="3">CBS 125425</strain>
    </source>
</reference>
<dbReference type="OrthoDB" id="47801at2759"/>
<sequence length="846" mass="96137">MDPSARARPPRHAMSSRGQRRSAGCRCSRNPLLSDTTNASHSCIMTQPGRTPMAPSSEPCPSHAAPLSALESLPDELLQLIVSLLPTNHLKELACVSRLTYLHATTSLWKTVNLVDSARIRLERSGPGESDVYESDEHDDTPIIQKLFILATNPFLASKVQVLVHRCHLPTPSIFLDLPRTFFHGHNLSQDVRLHHLLQLAIRNLVNVHTLRIIYGHWRLTRSLVQGFLDPSRPRCVPLRKLWLESCSLQDIEIGHLSQTSLESVRIRRLRTKEVFTPEVRVGPYPVFRFARGGRPWSLNSGTGGFYSTSIEANISPPHANFPAADELAAKAHNWDRAIWDEFPAISDYLQQEVVYIRSTIPLNPLQNPYLEVLKLSTLTITKLNLDWILWRTTDQVSDDHAQDFILELAHLRFPNLRAFQVRNAVEYHTMLPEDVYLLESTFLNFMENHPKIVCLAWPLDRFYSHARPSQDIASRCRRIVAHLSMVLTDLRLDTYYEGDGETFTDETAKTWEQQSRLRRRRFIGEFAPYMTKLTSIKLEGGIPRDEKREIIRALHQCPLEKIVLIGVSFPIGNTWGLKGEHLIELDETESNTNNNLEEEDSAALFSHYTSDVKPPANFEFVPSYGWVPGPPFLHTIACHHAKTVTELKLCGYLGSPILGHNTPITRPLLYALRHFHNLRHLVISFWLLTSFQGERRDTDIIQSWLDSRDTSSKVAVVVTPPLLSPTPLPVVAPGTMPDAPFPAARRQEFNRWGVQLKTRYAPSSLAYNVVQDLAPYLSPVAKKRGEGVRVRASFCLGVSNAHDIFDLDVKIGRGPAGDQLLEFIGPREEGEKGRWWTKLESRRWF</sequence>
<evidence type="ECO:0000313" key="3">
    <source>
        <dbReference type="EMBL" id="KAF2741402.1"/>
    </source>
</evidence>
<dbReference type="PROSITE" id="PS50181">
    <property type="entry name" value="FBOX"/>
    <property type="match status" value="1"/>
</dbReference>
<comment type="caution">
    <text evidence="3">The sequence shown here is derived from an EMBL/GenBank/DDBJ whole genome shotgun (WGS) entry which is preliminary data.</text>
</comment>
<feature type="domain" description="F-box" evidence="2">
    <location>
        <begin position="67"/>
        <end position="112"/>
    </location>
</feature>
<accession>A0A9P4V663</accession>
<gene>
    <name evidence="3" type="ORF">EJ04DRAFT_3376</name>
</gene>
<feature type="region of interest" description="Disordered" evidence="1">
    <location>
        <begin position="1"/>
        <end position="25"/>
    </location>
</feature>
<keyword evidence="4" id="KW-1185">Reference proteome</keyword>